<evidence type="ECO:0000256" key="8">
    <source>
        <dbReference type="ARBA" id="ARBA00022989"/>
    </source>
</evidence>
<gene>
    <name evidence="15" type="ORF">NEOLI_001730</name>
</gene>
<evidence type="ECO:0000256" key="5">
    <source>
        <dbReference type="ARBA" id="ARBA00022679"/>
    </source>
</evidence>
<evidence type="ECO:0000256" key="6">
    <source>
        <dbReference type="ARBA" id="ARBA00022692"/>
    </source>
</evidence>
<evidence type="ECO:0000256" key="10">
    <source>
        <dbReference type="ARBA" id="ARBA00023136"/>
    </source>
</evidence>
<keyword evidence="9" id="KW-0496">Mitochondrion</keyword>
<dbReference type="Pfam" id="PF00291">
    <property type="entry name" value="PALP"/>
    <property type="match status" value="1"/>
</dbReference>
<evidence type="ECO:0000313" key="15">
    <source>
        <dbReference type="EMBL" id="OLL24424.1"/>
    </source>
</evidence>
<dbReference type="Proteomes" id="UP000186594">
    <property type="component" value="Unassembled WGS sequence"/>
</dbReference>
<evidence type="ECO:0000313" key="16">
    <source>
        <dbReference type="Proteomes" id="UP000186594"/>
    </source>
</evidence>
<name>A0A1U7LP49_NEOID</name>
<evidence type="ECO:0000256" key="11">
    <source>
        <dbReference type="ARBA" id="ARBA00047931"/>
    </source>
</evidence>
<organism evidence="15 16">
    <name type="scientific">Neolecta irregularis (strain DAH-3)</name>
    <dbReference type="NCBI Taxonomy" id="1198029"/>
    <lineage>
        <taxon>Eukaryota</taxon>
        <taxon>Fungi</taxon>
        <taxon>Dikarya</taxon>
        <taxon>Ascomycota</taxon>
        <taxon>Taphrinomycotina</taxon>
        <taxon>Neolectales</taxon>
        <taxon>Neolectaceae</taxon>
        <taxon>Neolecta</taxon>
    </lineage>
</organism>
<comment type="subcellular location">
    <subcellularLocation>
        <location evidence="2">Mitochondrion outer membrane</location>
        <topology evidence="2">Single-pass membrane protein</topology>
    </subcellularLocation>
</comment>
<accession>A0A1U7LP49</accession>
<dbReference type="CDD" id="cd01561">
    <property type="entry name" value="CBS_like"/>
    <property type="match status" value="1"/>
</dbReference>
<dbReference type="InterPro" id="IPR001216">
    <property type="entry name" value="P-phosphate_BS"/>
</dbReference>
<evidence type="ECO:0000256" key="12">
    <source>
        <dbReference type="ARBA" id="ARBA00078545"/>
    </source>
</evidence>
<dbReference type="InterPro" id="IPR001926">
    <property type="entry name" value="TrpB-like_PALP"/>
</dbReference>
<sequence>MINLNNPDHKNILIGLTIGISVTLTLQSFFSRLFPTKSSNEPNYKIANGLADLVGNTPLLEIPSLSRLTKRRILAKAEFLSPGGSPKDRVALNIIRHFEAIGALKPGGTIYEGTVGSTGISIALLSNSLGYHAKIFMPDDVSSEKADLLILMGAEVEKVRPASIVDQDQFVNMAKNMSASKEGSVFADQFENEANWRAHFEGTGPEIWEQTGGKVAAFVTGAGTGGTISGIAIALKQRNPAVKIVLADPQGSGLFNKIKHNTMYSHTEKEGSRRRHQIDSIIEGIGINRLTRNFEVGRKLIDDAIKVTDEEAIAMSRHLLKSDGIFIGSSSAVNVVAAVKTALRMPESSSVVTLLCDSGTRGLSKFWNDAWLRKQKYRISDDISFVLN</sequence>
<dbReference type="AlphaFoldDB" id="A0A1U7LP49"/>
<proteinExistence type="inferred from homology"/>
<dbReference type="GO" id="GO:0006535">
    <property type="term" value="P:cysteine biosynthetic process from serine"/>
    <property type="evidence" value="ECO:0007669"/>
    <property type="project" value="InterPro"/>
</dbReference>
<dbReference type="InterPro" id="IPR050214">
    <property type="entry name" value="Cys_Synth/Cystath_Beta-Synth"/>
</dbReference>
<dbReference type="PROSITE" id="PS00901">
    <property type="entry name" value="CYS_SYNTHASE"/>
    <property type="match status" value="1"/>
</dbReference>
<dbReference type="PANTHER" id="PTHR10314">
    <property type="entry name" value="CYSTATHIONINE BETA-SYNTHASE"/>
    <property type="match status" value="1"/>
</dbReference>
<dbReference type="OrthoDB" id="10259545at2759"/>
<feature type="transmembrane region" description="Helical" evidence="13">
    <location>
        <begin position="12"/>
        <end position="30"/>
    </location>
</feature>
<protein>
    <recommendedName>
        <fullName evidence="4">cysteine synthase</fullName>
        <ecNumber evidence="4">2.5.1.47</ecNumber>
    </recommendedName>
    <alternativeName>
        <fullName evidence="12">Cysteine synthase-like protein</fullName>
    </alternativeName>
</protein>
<evidence type="ECO:0000256" key="3">
    <source>
        <dbReference type="ARBA" id="ARBA00007103"/>
    </source>
</evidence>
<dbReference type="InterPro" id="IPR036052">
    <property type="entry name" value="TrpB-like_PALP_sf"/>
</dbReference>
<dbReference type="EC" id="2.5.1.47" evidence="4"/>
<evidence type="ECO:0000256" key="2">
    <source>
        <dbReference type="ARBA" id="ARBA00004572"/>
    </source>
</evidence>
<evidence type="ECO:0000259" key="14">
    <source>
        <dbReference type="Pfam" id="PF00291"/>
    </source>
</evidence>
<evidence type="ECO:0000256" key="4">
    <source>
        <dbReference type="ARBA" id="ARBA00012681"/>
    </source>
</evidence>
<comment type="cofactor">
    <cofactor evidence="1">
        <name>pyridoxal 5'-phosphate</name>
        <dbReference type="ChEBI" id="CHEBI:597326"/>
    </cofactor>
</comment>
<evidence type="ECO:0000256" key="13">
    <source>
        <dbReference type="SAM" id="Phobius"/>
    </source>
</evidence>
<comment type="similarity">
    <text evidence="3">Belongs to the cysteine synthase/cystathionine beta-synthase family.</text>
</comment>
<feature type="domain" description="Tryptophan synthase beta chain-like PALP" evidence="14">
    <location>
        <begin position="52"/>
        <end position="357"/>
    </location>
</feature>
<dbReference type="Gene3D" id="3.40.50.1100">
    <property type="match status" value="2"/>
</dbReference>
<keyword evidence="6 13" id="KW-0812">Transmembrane</keyword>
<evidence type="ECO:0000256" key="1">
    <source>
        <dbReference type="ARBA" id="ARBA00001933"/>
    </source>
</evidence>
<keyword evidence="7" id="KW-1000">Mitochondrion outer membrane</keyword>
<evidence type="ECO:0000256" key="7">
    <source>
        <dbReference type="ARBA" id="ARBA00022787"/>
    </source>
</evidence>
<dbReference type="FunFam" id="3.40.50.1100:FF:000096">
    <property type="entry name" value="Related to cysteine synthase"/>
    <property type="match status" value="1"/>
</dbReference>
<comment type="catalytic activity">
    <reaction evidence="11">
        <text>O-acetyl-L-serine + hydrogen sulfide = L-cysteine + acetate</text>
        <dbReference type="Rhea" id="RHEA:14829"/>
        <dbReference type="ChEBI" id="CHEBI:29919"/>
        <dbReference type="ChEBI" id="CHEBI:30089"/>
        <dbReference type="ChEBI" id="CHEBI:35235"/>
        <dbReference type="ChEBI" id="CHEBI:58340"/>
        <dbReference type="EC" id="2.5.1.47"/>
    </reaction>
</comment>
<dbReference type="EMBL" id="LXFE01000826">
    <property type="protein sequence ID" value="OLL24424.1"/>
    <property type="molecule type" value="Genomic_DNA"/>
</dbReference>
<dbReference type="SUPFAM" id="SSF53686">
    <property type="entry name" value="Tryptophan synthase beta subunit-like PLP-dependent enzymes"/>
    <property type="match status" value="1"/>
</dbReference>
<dbReference type="STRING" id="1198029.A0A1U7LP49"/>
<dbReference type="GO" id="GO:0004124">
    <property type="term" value="F:cysteine synthase activity"/>
    <property type="evidence" value="ECO:0007669"/>
    <property type="project" value="UniProtKB-EC"/>
</dbReference>
<dbReference type="GO" id="GO:0005741">
    <property type="term" value="C:mitochondrial outer membrane"/>
    <property type="evidence" value="ECO:0007669"/>
    <property type="project" value="UniProtKB-SubCell"/>
</dbReference>
<keyword evidence="8 13" id="KW-1133">Transmembrane helix</keyword>
<keyword evidence="5" id="KW-0808">Transferase</keyword>
<reference evidence="15 16" key="1">
    <citation type="submission" date="2016-04" db="EMBL/GenBank/DDBJ databases">
        <title>Evolutionary innovation and constraint leading to complex multicellularity in the Ascomycota.</title>
        <authorList>
            <person name="Cisse O."/>
            <person name="Nguyen A."/>
            <person name="Hewitt D.A."/>
            <person name="Jedd G."/>
            <person name="Stajich J.E."/>
        </authorList>
    </citation>
    <scope>NUCLEOTIDE SEQUENCE [LARGE SCALE GENOMIC DNA]</scope>
    <source>
        <strain evidence="15 16">DAH-3</strain>
    </source>
</reference>
<dbReference type="OMA" id="WMADYGF"/>
<keyword evidence="16" id="KW-1185">Reference proteome</keyword>
<keyword evidence="10 13" id="KW-0472">Membrane</keyword>
<comment type="caution">
    <text evidence="15">The sequence shown here is derived from an EMBL/GenBank/DDBJ whole genome shotgun (WGS) entry which is preliminary data.</text>
</comment>
<evidence type="ECO:0000256" key="9">
    <source>
        <dbReference type="ARBA" id="ARBA00023128"/>
    </source>
</evidence>